<dbReference type="PANTHER" id="PTHR36154:SF1">
    <property type="entry name" value="DNA-BINDING TRANSCRIPTIONAL ACTIVATOR ALPA"/>
    <property type="match status" value="1"/>
</dbReference>
<proteinExistence type="predicted"/>
<evidence type="ECO:0000313" key="1">
    <source>
        <dbReference type="EMBL" id="OUM37250.1"/>
    </source>
</evidence>
<dbReference type="EMBL" id="NFSB01000057">
    <property type="protein sequence ID" value="OUM37250.1"/>
    <property type="molecule type" value="Genomic_DNA"/>
</dbReference>
<dbReference type="RefSeq" id="WP_086974780.1">
    <property type="nucleotide sequence ID" value="NZ_NFSB01000057.1"/>
</dbReference>
<organism evidence="1 2">
    <name type="scientific">Pseudomonas putida</name>
    <name type="common">Arthrobacter siderocapsulatus</name>
    <dbReference type="NCBI Taxonomy" id="303"/>
    <lineage>
        <taxon>Bacteria</taxon>
        <taxon>Pseudomonadati</taxon>
        <taxon>Pseudomonadota</taxon>
        <taxon>Gammaproteobacteria</taxon>
        <taxon>Pseudomonadales</taxon>
        <taxon>Pseudomonadaceae</taxon>
        <taxon>Pseudomonas</taxon>
    </lineage>
</organism>
<evidence type="ECO:0000313" key="2">
    <source>
        <dbReference type="Proteomes" id="UP000196082"/>
    </source>
</evidence>
<sequence>MGNESSGKSTLRILRIRQLRECIGLSRSTIYDRLNPMSPRYDSTFPKPIKLGRFAVGWVEEDIYRWIGSRPRRGQEDLVVISEGV</sequence>
<dbReference type="PANTHER" id="PTHR36154">
    <property type="entry name" value="DNA-BINDING TRANSCRIPTIONAL ACTIVATOR ALPA"/>
    <property type="match status" value="1"/>
</dbReference>
<dbReference type="Proteomes" id="UP000196082">
    <property type="component" value="Unassembled WGS sequence"/>
</dbReference>
<gene>
    <name evidence="1" type="ORF">B8W72_04695</name>
</gene>
<dbReference type="AlphaFoldDB" id="A0A1Y3LM45"/>
<name>A0A1Y3LM45_PSEPU</name>
<dbReference type="InterPro" id="IPR010260">
    <property type="entry name" value="AlpA"/>
</dbReference>
<dbReference type="InterPro" id="IPR052931">
    <property type="entry name" value="Prophage_regulatory_activator"/>
</dbReference>
<dbReference type="Pfam" id="PF05930">
    <property type="entry name" value="Phage_AlpA"/>
    <property type="match status" value="1"/>
</dbReference>
<comment type="caution">
    <text evidence="1">The sequence shown here is derived from an EMBL/GenBank/DDBJ whole genome shotgun (WGS) entry which is preliminary data.</text>
</comment>
<reference evidence="1 2" key="1">
    <citation type="submission" date="2017-05" db="EMBL/GenBank/DDBJ databases">
        <title>Whole genome sequence of Pseudomonas putida isolate 1312 commercialized as a biostimulant.</title>
        <authorList>
            <person name="Crovadore J."/>
            <person name="Blanc P."/>
            <person name="Chablais R."/>
            <person name="Cochard B."/>
            <person name="Grizard D."/>
            <person name="Lefort F."/>
        </authorList>
    </citation>
    <scope>NUCLEOTIDE SEQUENCE [LARGE SCALE GENOMIC DNA]</scope>
    <source>
        <strain evidence="1 2">1312</strain>
    </source>
</reference>
<protein>
    <submittedName>
        <fullName evidence="1">AlpA family transcriptional regulator</fullName>
    </submittedName>
</protein>
<accession>A0A1Y3LM45</accession>
<dbReference type="Gene3D" id="1.10.238.160">
    <property type="match status" value="1"/>
</dbReference>